<evidence type="ECO:0000256" key="5">
    <source>
        <dbReference type="ARBA" id="ARBA00022553"/>
    </source>
</evidence>
<dbReference type="Pfam" id="PF13246">
    <property type="entry name" value="Cation_ATPase"/>
    <property type="match status" value="1"/>
</dbReference>
<dbReference type="OrthoDB" id="377733at2759"/>
<proteinExistence type="inferred from homology"/>
<feature type="transmembrane region" description="Helical" evidence="19">
    <location>
        <begin position="993"/>
        <end position="1016"/>
    </location>
</feature>
<dbReference type="Proteomes" id="UP000054324">
    <property type="component" value="Unassembled WGS sequence"/>
</dbReference>
<name>A0A074ZC77_OPIVI</name>
<dbReference type="PANTHER" id="PTHR24092:SF150">
    <property type="entry name" value="PHOSPHOLIPID-TRANSPORTING ATPASE"/>
    <property type="match status" value="1"/>
</dbReference>
<keyword evidence="5" id="KW-0597">Phosphoprotein</keyword>
<dbReference type="GO" id="GO:0005802">
    <property type="term" value="C:trans-Golgi network"/>
    <property type="evidence" value="ECO:0007669"/>
    <property type="project" value="TreeGrafter"/>
</dbReference>
<dbReference type="EMBL" id="KL597018">
    <property type="protein sequence ID" value="KER20810.1"/>
    <property type="molecule type" value="Genomic_DNA"/>
</dbReference>
<evidence type="ECO:0000256" key="9">
    <source>
        <dbReference type="ARBA" id="ARBA00022840"/>
    </source>
</evidence>
<feature type="binding site" evidence="17">
    <location>
        <position position="513"/>
    </location>
    <ligand>
        <name>ATP</name>
        <dbReference type="ChEBI" id="CHEBI:30616"/>
    </ligand>
</feature>
<feature type="binding site" evidence="17">
    <location>
        <position position="651"/>
    </location>
    <ligand>
        <name>ATP</name>
        <dbReference type="ChEBI" id="CHEBI:30616"/>
    </ligand>
</feature>
<feature type="binding site" evidence="17">
    <location>
        <position position="391"/>
    </location>
    <ligand>
        <name>ATP</name>
        <dbReference type="ChEBI" id="CHEBI:30616"/>
    </ligand>
</feature>
<dbReference type="CDD" id="cd02073">
    <property type="entry name" value="P-type_ATPase_APLT_Dnf-like"/>
    <property type="match status" value="1"/>
</dbReference>
<dbReference type="RefSeq" id="XP_009175434.1">
    <property type="nucleotide sequence ID" value="XM_009177170.1"/>
</dbReference>
<dbReference type="InterPro" id="IPR018303">
    <property type="entry name" value="ATPase_P-typ_P_site"/>
</dbReference>
<comment type="cofactor">
    <cofactor evidence="18">
        <name>Mg(2+)</name>
        <dbReference type="ChEBI" id="CHEBI:18420"/>
    </cofactor>
</comment>
<dbReference type="PROSITE" id="PS00154">
    <property type="entry name" value="ATPASE_E1_E2"/>
    <property type="match status" value="1"/>
</dbReference>
<feature type="domain" description="P-type ATPase N-terminal" evidence="21">
    <location>
        <begin position="18"/>
        <end position="80"/>
    </location>
</feature>
<dbReference type="GO" id="GO:0045332">
    <property type="term" value="P:phospholipid translocation"/>
    <property type="evidence" value="ECO:0007669"/>
    <property type="project" value="TreeGrafter"/>
</dbReference>
<feature type="binding site" evidence="18">
    <location>
        <position position="391"/>
    </location>
    <ligand>
        <name>Mg(2+)</name>
        <dbReference type="ChEBI" id="CHEBI:18420"/>
    </ligand>
</feature>
<feature type="binding site" evidence="17">
    <location>
        <position position="390"/>
    </location>
    <ligand>
        <name>ATP</name>
        <dbReference type="ChEBI" id="CHEBI:30616"/>
    </ligand>
</feature>
<evidence type="ECO:0000256" key="16">
    <source>
        <dbReference type="PIRSR" id="PIRSR606539-1"/>
    </source>
</evidence>
<dbReference type="GO" id="GO:0016887">
    <property type="term" value="F:ATP hydrolysis activity"/>
    <property type="evidence" value="ECO:0007669"/>
    <property type="project" value="InterPro"/>
</dbReference>
<feature type="transmembrane region" description="Helical" evidence="19">
    <location>
        <begin position="74"/>
        <end position="92"/>
    </location>
</feature>
<dbReference type="GO" id="GO:0090556">
    <property type="term" value="F:phosphatidylserine floppase activity"/>
    <property type="evidence" value="ECO:0007669"/>
    <property type="project" value="RHEA"/>
</dbReference>
<evidence type="ECO:0000259" key="21">
    <source>
        <dbReference type="Pfam" id="PF16209"/>
    </source>
</evidence>
<feature type="binding site" evidence="17">
    <location>
        <position position="792"/>
    </location>
    <ligand>
        <name>ATP</name>
        <dbReference type="ChEBI" id="CHEBI:30616"/>
    </ligand>
</feature>
<feature type="active site" description="4-aspartylphosphate intermediate" evidence="16">
    <location>
        <position position="389"/>
    </location>
</feature>
<evidence type="ECO:0000256" key="7">
    <source>
        <dbReference type="ARBA" id="ARBA00022723"/>
    </source>
</evidence>
<dbReference type="Gene3D" id="2.70.150.10">
    <property type="entry name" value="Calcium-transporting ATPase, cytoplasmic transduction domain A"/>
    <property type="match status" value="1"/>
</dbReference>
<feature type="transmembrane region" description="Helical" evidence="19">
    <location>
        <begin position="274"/>
        <end position="297"/>
    </location>
</feature>
<dbReference type="FunFam" id="2.70.150.10:FF:000021">
    <property type="entry name" value="Phospholipid-transporting ATPase"/>
    <property type="match status" value="1"/>
</dbReference>
<dbReference type="InterPro" id="IPR001757">
    <property type="entry name" value="P_typ_ATPase"/>
</dbReference>
<feature type="domain" description="P-type ATPase C-terminal" evidence="22">
    <location>
        <begin position="845"/>
        <end position="1095"/>
    </location>
</feature>
<feature type="transmembrane region" description="Helical" evidence="19">
    <location>
        <begin position="1062"/>
        <end position="1082"/>
    </location>
</feature>
<dbReference type="KEGG" id="ovi:T265_10713"/>
<keyword evidence="7 18" id="KW-0479">Metal-binding</keyword>
<dbReference type="InterPro" id="IPR032630">
    <property type="entry name" value="P_typ_ATPase_c"/>
</dbReference>
<gene>
    <name evidence="23" type="ORF">T265_10713</name>
</gene>
<comment type="subcellular location">
    <subcellularLocation>
        <location evidence="2">Cell membrane</location>
    </subcellularLocation>
    <subcellularLocation>
        <location evidence="1 19">Membrane</location>
        <topology evidence="1 19">Multi-pass membrane protein</topology>
    </subcellularLocation>
</comment>
<evidence type="ECO:0000256" key="3">
    <source>
        <dbReference type="ARBA" id="ARBA00008109"/>
    </source>
</evidence>
<dbReference type="EC" id="7.6.2.1" evidence="19"/>
<feature type="binding site" evidence="17">
    <location>
        <position position="649"/>
    </location>
    <ligand>
        <name>ATP</name>
        <dbReference type="ChEBI" id="CHEBI:30616"/>
    </ligand>
</feature>
<feature type="binding site" evidence="17">
    <location>
        <position position="798"/>
    </location>
    <ligand>
        <name>ATP</name>
        <dbReference type="ChEBI" id="CHEBI:30616"/>
    </ligand>
</feature>
<organism evidence="23 24">
    <name type="scientific">Opisthorchis viverrini</name>
    <name type="common">Southeast Asian liver fluke</name>
    <dbReference type="NCBI Taxonomy" id="6198"/>
    <lineage>
        <taxon>Eukaryota</taxon>
        <taxon>Metazoa</taxon>
        <taxon>Spiralia</taxon>
        <taxon>Lophotrochozoa</taxon>
        <taxon>Platyhelminthes</taxon>
        <taxon>Trematoda</taxon>
        <taxon>Digenea</taxon>
        <taxon>Opisthorchiida</taxon>
        <taxon>Opisthorchiata</taxon>
        <taxon>Opisthorchiidae</taxon>
        <taxon>Opisthorchis</taxon>
    </lineage>
</organism>
<feature type="transmembrane region" description="Helical" evidence="19">
    <location>
        <begin position="959"/>
        <end position="981"/>
    </location>
</feature>
<evidence type="ECO:0000256" key="15">
    <source>
        <dbReference type="ARBA" id="ARBA00051303"/>
    </source>
</evidence>
<keyword evidence="4" id="KW-1003">Cell membrane</keyword>
<dbReference type="FunFam" id="3.40.1110.10:FF:000087">
    <property type="entry name" value="Phospholipid-transporting ATPase"/>
    <property type="match status" value="1"/>
</dbReference>
<dbReference type="InterPro" id="IPR032631">
    <property type="entry name" value="P-type_ATPase_N"/>
</dbReference>
<sequence length="1200" mass="134683">MKRKLESSGEASQSRIVQINDHQLSNFCKNEISTAKYSVWTFIPKFLYEQFRRYANIFFLAIALLQQIPGVSPTGRFTTLVPLLIILTVSAIKEMIEDLKRHYADDATNKSKTLVLREGEWVETMWKDLMVGDLVKVCNNQEIPADLVLLASSEPQAMCYIETSNLDGETNLKLRQGLPQTADLLTAGSLGAYRGWVECELPNRKLEEFVGVLRAFDGVRYPLKPNQLLIRGASLKNTKWVFGLAVYTGKESKVMLNSTSRPLKQSTVERQTNTYILFLFGVLLFLTLFTFFANLVWTRWNEPTMWYLDGKVTDASALRIVLDLITCLILYNTVIPISLPVMLEVVRFIQALYINWDLDMYDPDTDTPAMARTSNLNEELGQVRYLFSDKTGTLTRNVMEFKRCSIGGVMYGNDTEDSNAMNDRALLKRLKANDPLAKHFFTVLALCHTVVPDAHLEDPELPLTYQASSPDEAALVKAARALGFVFTTRTPSGVSIRVDGKELHYEVLQVLEFTSFRKRMGVVVRDPRGRILVLVKGADTVIFERLAKNCQYQEATLEHLEIFARTGLRTLCIASAEVSSEFHAGWSKEYYAASTAIDRREERLEQVAEAIEKNLHLLGATAIEDKLQEGVPETIANLIQAGISVWVLTGDKQETAINIGYSCRLLSPVLDLLTVNTESLDETRTKLRELVELFGPNLRSENDVALIVDGHVSYSCRLLSPVLDLLTVNTESLDETRTKLRELVELFGPNLRSENDVALIVDGHTLEFALSCECRKDFVEVALSCRSVICCRVSPWQKAELVRLVRTSVKDAVTLAIGDGANDVGMIQAAHVGVGISGMEGRQAACASDYAIAQFRFLNKLLLVHGAWNYNRLTKLILYSFYKNVCLYLIQFWFAILSGFSGQIIFERWTIGLYNVLFSAAPPMALGLFDRSCSVRNCLLYPELYRDTQASASFNLKVFLCWILNSVFHSAILFWIPLAAFSSNTLYSSGHSASLLVLGNSVYTYVVVTVCLKAGLEHTAWTWLSHLAIWGSVATWFLFLVVYSHFYPTLPLASDMVGMDSAVYGCWVFWMGLILIPSFCLTRDVAWKMAKRSFAGSLREQVMQMEQMHVDPGSMIRASLKSKVVKKSGILRAFRRTRGSEALLNLCPGATVERTRTLSGPQTVGQSDHGYAFSQEERGVVRQSDLIRAYDSTIGKPEGR</sequence>
<dbReference type="InterPro" id="IPR023298">
    <property type="entry name" value="ATPase_P-typ_TM_dom_sf"/>
</dbReference>
<evidence type="ECO:0000256" key="13">
    <source>
        <dbReference type="ARBA" id="ARBA00023136"/>
    </source>
</evidence>
<accession>A0A074ZC77</accession>
<keyword evidence="8 17" id="KW-0547">Nucleotide-binding</keyword>
<evidence type="ECO:0000256" key="1">
    <source>
        <dbReference type="ARBA" id="ARBA00004141"/>
    </source>
</evidence>
<dbReference type="GO" id="GO:0000287">
    <property type="term" value="F:magnesium ion binding"/>
    <property type="evidence" value="ECO:0007669"/>
    <property type="project" value="UniProtKB-UniRule"/>
</dbReference>
<evidence type="ECO:0000256" key="12">
    <source>
        <dbReference type="ARBA" id="ARBA00022989"/>
    </source>
</evidence>
<dbReference type="Pfam" id="PF00122">
    <property type="entry name" value="E1-E2_ATPase"/>
    <property type="match status" value="1"/>
</dbReference>
<dbReference type="InterPro" id="IPR006539">
    <property type="entry name" value="P-type_ATPase_IV"/>
</dbReference>
<feature type="binding site" evidence="17">
    <location>
        <position position="822"/>
    </location>
    <ligand>
        <name>ATP</name>
        <dbReference type="ChEBI" id="CHEBI:30616"/>
    </ligand>
</feature>
<dbReference type="Pfam" id="PF16212">
    <property type="entry name" value="PhoLip_ATPase_C"/>
    <property type="match status" value="1"/>
</dbReference>
<dbReference type="InterPro" id="IPR059000">
    <property type="entry name" value="ATPase_P-type_domA"/>
</dbReference>
<dbReference type="PANTHER" id="PTHR24092">
    <property type="entry name" value="PROBABLE PHOSPHOLIPID-TRANSPORTING ATPASE"/>
    <property type="match status" value="1"/>
</dbReference>
<dbReference type="SFLD" id="SFLDS00003">
    <property type="entry name" value="Haloacid_Dehalogenase"/>
    <property type="match status" value="1"/>
</dbReference>
<evidence type="ECO:0000256" key="10">
    <source>
        <dbReference type="ARBA" id="ARBA00022842"/>
    </source>
</evidence>
<dbReference type="STRING" id="6198.A0A074ZC77"/>
<evidence type="ECO:0000259" key="22">
    <source>
        <dbReference type="Pfam" id="PF16212"/>
    </source>
</evidence>
<dbReference type="SFLD" id="SFLDG00002">
    <property type="entry name" value="C1.7:_P-type_atpase_like"/>
    <property type="match status" value="1"/>
</dbReference>
<comment type="catalytic activity">
    <reaction evidence="15">
        <text>a 1,2-diacyl-sn-glycero-3-phospho-L-serine(out) + ATP + H2O = a 1,2-diacyl-sn-glycero-3-phospho-L-serine(in) + ADP + phosphate + H(+)</text>
        <dbReference type="Rhea" id="RHEA:38567"/>
        <dbReference type="ChEBI" id="CHEBI:15377"/>
        <dbReference type="ChEBI" id="CHEBI:15378"/>
        <dbReference type="ChEBI" id="CHEBI:30616"/>
        <dbReference type="ChEBI" id="CHEBI:43474"/>
        <dbReference type="ChEBI" id="CHEBI:57262"/>
        <dbReference type="ChEBI" id="CHEBI:456216"/>
    </reaction>
    <physiologicalReaction direction="left-to-right" evidence="15">
        <dbReference type="Rhea" id="RHEA:38568"/>
    </physiologicalReaction>
</comment>
<dbReference type="InterPro" id="IPR044492">
    <property type="entry name" value="P_typ_ATPase_HD_dom"/>
</dbReference>
<feature type="binding site" evidence="17">
    <location>
        <position position="536"/>
    </location>
    <ligand>
        <name>ATP</name>
        <dbReference type="ChEBI" id="CHEBI:30616"/>
    </ligand>
</feature>
<evidence type="ECO:0000256" key="6">
    <source>
        <dbReference type="ARBA" id="ARBA00022692"/>
    </source>
</evidence>
<feature type="binding site" evidence="18">
    <location>
        <position position="823"/>
    </location>
    <ligand>
        <name>Mg(2+)</name>
        <dbReference type="ChEBI" id="CHEBI:18420"/>
    </ligand>
</feature>
<feature type="transmembrane region" description="Helical" evidence="19">
    <location>
        <begin position="317"/>
        <end position="339"/>
    </location>
</feature>
<feature type="binding site" evidence="18">
    <location>
        <position position="819"/>
    </location>
    <ligand>
        <name>Mg(2+)</name>
        <dbReference type="ChEBI" id="CHEBI:18420"/>
    </ligand>
</feature>
<dbReference type="Gene3D" id="3.40.50.1000">
    <property type="entry name" value="HAD superfamily/HAD-like"/>
    <property type="match status" value="1"/>
</dbReference>
<keyword evidence="9 17" id="KW-0067">ATP-binding</keyword>
<dbReference type="GO" id="GO:0005886">
    <property type="term" value="C:plasma membrane"/>
    <property type="evidence" value="ECO:0007669"/>
    <property type="project" value="UniProtKB-SubCell"/>
</dbReference>
<dbReference type="Gene3D" id="3.40.1110.10">
    <property type="entry name" value="Calcium-transporting ATPase, cytoplasmic domain N"/>
    <property type="match status" value="1"/>
</dbReference>
<keyword evidence="10 18" id="KW-0460">Magnesium</keyword>
<comment type="similarity">
    <text evidence="3 19">Belongs to the cation transport ATPase (P-type) (TC 3.A.3) family. Type IV subfamily.</text>
</comment>
<dbReference type="InterPro" id="IPR023299">
    <property type="entry name" value="ATPase_P-typ_cyto_dom_N"/>
</dbReference>
<dbReference type="SUPFAM" id="SSF56784">
    <property type="entry name" value="HAD-like"/>
    <property type="match status" value="1"/>
</dbReference>
<evidence type="ECO:0000256" key="18">
    <source>
        <dbReference type="PIRSR" id="PIRSR606539-3"/>
    </source>
</evidence>
<feature type="binding site" evidence="17">
    <location>
        <position position="569"/>
    </location>
    <ligand>
        <name>ATP</name>
        <dbReference type="ChEBI" id="CHEBI:30616"/>
    </ligand>
</feature>
<feature type="binding site" evidence="17">
    <location>
        <position position="472"/>
    </location>
    <ligand>
        <name>ATP</name>
        <dbReference type="ChEBI" id="CHEBI:30616"/>
    </ligand>
</feature>
<dbReference type="SFLD" id="SFLDF00027">
    <property type="entry name" value="p-type_atpase"/>
    <property type="match status" value="1"/>
</dbReference>
<dbReference type="SUPFAM" id="SSF81660">
    <property type="entry name" value="Metal cation-transporting ATPase, ATP-binding domain N"/>
    <property type="match status" value="1"/>
</dbReference>
<feature type="domain" description="P-type ATPase A" evidence="20">
    <location>
        <begin position="109"/>
        <end position="172"/>
    </location>
</feature>
<dbReference type="NCBIfam" id="TIGR01494">
    <property type="entry name" value="ATPase_P-type"/>
    <property type="match status" value="2"/>
</dbReference>
<feature type="transmembrane region" description="Helical" evidence="19">
    <location>
        <begin position="51"/>
        <end position="68"/>
    </location>
</feature>
<dbReference type="AlphaFoldDB" id="A0A074ZC77"/>
<evidence type="ECO:0000256" key="2">
    <source>
        <dbReference type="ARBA" id="ARBA00004236"/>
    </source>
</evidence>
<feature type="transmembrane region" description="Helical" evidence="19">
    <location>
        <begin position="1023"/>
        <end position="1042"/>
    </location>
</feature>
<dbReference type="SUPFAM" id="SSF81653">
    <property type="entry name" value="Calcium ATPase, transduction domain A"/>
    <property type="match status" value="1"/>
</dbReference>
<keyword evidence="11 19" id="KW-1278">Translocase</keyword>
<keyword evidence="13 19" id="KW-0472">Membrane</keyword>
<evidence type="ECO:0000259" key="20">
    <source>
        <dbReference type="Pfam" id="PF00122"/>
    </source>
</evidence>
<dbReference type="CTD" id="20324881"/>
<dbReference type="GeneID" id="20324881"/>
<evidence type="ECO:0000256" key="19">
    <source>
        <dbReference type="RuleBase" id="RU362033"/>
    </source>
</evidence>
<protein>
    <recommendedName>
        <fullName evidence="19">Phospholipid-transporting ATPase</fullName>
        <ecNumber evidence="19">7.6.2.1</ecNumber>
    </recommendedName>
</protein>
<feature type="binding site" evidence="17">
    <location>
        <position position="650"/>
    </location>
    <ligand>
        <name>ATP</name>
        <dbReference type="ChEBI" id="CHEBI:30616"/>
    </ligand>
</feature>
<feature type="transmembrane region" description="Helical" evidence="19">
    <location>
        <begin position="911"/>
        <end position="929"/>
    </location>
</feature>
<keyword evidence="24" id="KW-1185">Reference proteome</keyword>
<feature type="binding site" evidence="17">
    <location>
        <position position="823"/>
    </location>
    <ligand>
        <name>ATP</name>
        <dbReference type="ChEBI" id="CHEBI:30616"/>
    </ligand>
</feature>
<comment type="catalytic activity">
    <reaction evidence="14 19">
        <text>ATP + H2O + phospholipidSide 1 = ADP + phosphate + phospholipidSide 2.</text>
        <dbReference type="EC" id="7.6.2.1"/>
    </reaction>
</comment>
<evidence type="ECO:0000256" key="14">
    <source>
        <dbReference type="ARBA" id="ARBA00034036"/>
    </source>
</evidence>
<evidence type="ECO:0000313" key="23">
    <source>
        <dbReference type="EMBL" id="KER20810.1"/>
    </source>
</evidence>
<reference evidence="23 24" key="1">
    <citation type="submission" date="2013-11" db="EMBL/GenBank/DDBJ databases">
        <title>Opisthorchis viverrini - life in the bile duct.</title>
        <authorList>
            <person name="Young N.D."/>
            <person name="Nagarajan N."/>
            <person name="Lin S.J."/>
            <person name="Korhonen P.K."/>
            <person name="Jex A.R."/>
            <person name="Hall R.S."/>
            <person name="Safavi-Hemami H."/>
            <person name="Kaewkong W."/>
            <person name="Bertrand D."/>
            <person name="Gao S."/>
            <person name="Seet Q."/>
            <person name="Wongkham S."/>
            <person name="Teh B.T."/>
            <person name="Wongkham C."/>
            <person name="Intapan P.M."/>
            <person name="Maleewong W."/>
            <person name="Yang X."/>
            <person name="Hu M."/>
            <person name="Wang Z."/>
            <person name="Hofmann A."/>
            <person name="Sternberg P.W."/>
            <person name="Tan P."/>
            <person name="Wang J."/>
            <person name="Gasser R.B."/>
        </authorList>
    </citation>
    <scope>NUCLEOTIDE SEQUENCE [LARGE SCALE GENOMIC DNA]</scope>
</reference>
<evidence type="ECO:0000313" key="24">
    <source>
        <dbReference type="Proteomes" id="UP000054324"/>
    </source>
</evidence>
<keyword evidence="12 19" id="KW-1133">Transmembrane helix</keyword>
<evidence type="ECO:0000256" key="17">
    <source>
        <dbReference type="PIRSR" id="PIRSR606539-2"/>
    </source>
</evidence>
<dbReference type="Pfam" id="PF16209">
    <property type="entry name" value="PhoLip_ATPase_N"/>
    <property type="match status" value="1"/>
</dbReference>
<dbReference type="InterPro" id="IPR036412">
    <property type="entry name" value="HAD-like_sf"/>
</dbReference>
<evidence type="ECO:0000256" key="8">
    <source>
        <dbReference type="ARBA" id="ARBA00022741"/>
    </source>
</evidence>
<dbReference type="SUPFAM" id="SSF81665">
    <property type="entry name" value="Calcium ATPase, transmembrane domain M"/>
    <property type="match status" value="1"/>
</dbReference>
<feature type="binding site" evidence="17">
    <location>
        <position position="389"/>
    </location>
    <ligand>
        <name>ATP</name>
        <dbReference type="ChEBI" id="CHEBI:30616"/>
    </ligand>
</feature>
<dbReference type="InterPro" id="IPR008250">
    <property type="entry name" value="ATPase_P-typ_transduc_dom_A_sf"/>
</dbReference>
<dbReference type="GO" id="GO:0005524">
    <property type="term" value="F:ATP binding"/>
    <property type="evidence" value="ECO:0007669"/>
    <property type="project" value="UniProtKB-UniRule"/>
</dbReference>
<feature type="transmembrane region" description="Helical" evidence="19">
    <location>
        <begin position="885"/>
        <end position="905"/>
    </location>
</feature>
<evidence type="ECO:0000256" key="11">
    <source>
        <dbReference type="ARBA" id="ARBA00022967"/>
    </source>
</evidence>
<evidence type="ECO:0000256" key="4">
    <source>
        <dbReference type="ARBA" id="ARBA00022475"/>
    </source>
</evidence>
<feature type="binding site" evidence="18">
    <location>
        <position position="389"/>
    </location>
    <ligand>
        <name>Mg(2+)</name>
        <dbReference type="ChEBI" id="CHEBI:18420"/>
    </ligand>
</feature>
<keyword evidence="6 19" id="KW-0812">Transmembrane</keyword>
<dbReference type="PRINTS" id="PR00119">
    <property type="entry name" value="CATATPASE"/>
</dbReference>
<dbReference type="NCBIfam" id="TIGR01652">
    <property type="entry name" value="ATPase-Plipid"/>
    <property type="match status" value="2"/>
</dbReference>
<dbReference type="InterPro" id="IPR023214">
    <property type="entry name" value="HAD_sf"/>
</dbReference>